<dbReference type="EC" id="2.7.7.65" evidence="2"/>
<evidence type="ECO:0000256" key="5">
    <source>
        <dbReference type="ARBA" id="ARBA00022989"/>
    </source>
</evidence>
<dbReference type="CDD" id="cd18773">
    <property type="entry name" value="PDC1_HK_sensor"/>
    <property type="match status" value="1"/>
</dbReference>
<feature type="domain" description="GGDEF" evidence="8">
    <location>
        <begin position="413"/>
        <end position="542"/>
    </location>
</feature>
<keyword evidence="6" id="KW-0472">Membrane</keyword>
<dbReference type="Pfam" id="PF02743">
    <property type="entry name" value="dCache_1"/>
    <property type="match status" value="1"/>
</dbReference>
<name>A0ABQ5Y5Y7_9VIBR</name>
<dbReference type="InterPro" id="IPR029787">
    <property type="entry name" value="Nucleotide_cyclase"/>
</dbReference>
<proteinExistence type="predicted"/>
<keyword evidence="4" id="KW-0812">Transmembrane</keyword>
<gene>
    <name evidence="9" type="ORF">GCM10007906_39850</name>
</gene>
<dbReference type="InterPro" id="IPR000160">
    <property type="entry name" value="GGDEF_dom"/>
</dbReference>
<accession>A0ABQ5Y5Y7</accession>
<comment type="catalytic activity">
    <reaction evidence="7">
        <text>2 GTP = 3',3'-c-di-GMP + 2 diphosphate</text>
        <dbReference type="Rhea" id="RHEA:24898"/>
        <dbReference type="ChEBI" id="CHEBI:33019"/>
        <dbReference type="ChEBI" id="CHEBI:37565"/>
        <dbReference type="ChEBI" id="CHEBI:58805"/>
        <dbReference type="EC" id="2.7.7.65"/>
    </reaction>
</comment>
<dbReference type="InterPro" id="IPR050469">
    <property type="entry name" value="Diguanylate_Cyclase"/>
</dbReference>
<dbReference type="Gene3D" id="6.10.340.10">
    <property type="match status" value="1"/>
</dbReference>
<dbReference type="PROSITE" id="PS50887">
    <property type="entry name" value="GGDEF"/>
    <property type="match status" value="1"/>
</dbReference>
<comment type="caution">
    <text evidence="9">The sequence shown here is derived from an EMBL/GenBank/DDBJ whole genome shotgun (WGS) entry which is preliminary data.</text>
</comment>
<dbReference type="SMART" id="SM00267">
    <property type="entry name" value="GGDEF"/>
    <property type="match status" value="1"/>
</dbReference>
<dbReference type="SUPFAM" id="SSF158472">
    <property type="entry name" value="HAMP domain-like"/>
    <property type="match status" value="1"/>
</dbReference>
<evidence type="ECO:0000313" key="9">
    <source>
        <dbReference type="EMBL" id="GLR06397.1"/>
    </source>
</evidence>
<organism evidence="9 10">
    <name type="scientific">Vibrio hyugaensis</name>
    <dbReference type="NCBI Taxonomy" id="1534743"/>
    <lineage>
        <taxon>Bacteria</taxon>
        <taxon>Pseudomonadati</taxon>
        <taxon>Pseudomonadota</taxon>
        <taxon>Gammaproteobacteria</taxon>
        <taxon>Vibrionales</taxon>
        <taxon>Vibrionaceae</taxon>
        <taxon>Vibrio</taxon>
    </lineage>
</organism>
<evidence type="ECO:0000256" key="1">
    <source>
        <dbReference type="ARBA" id="ARBA00004651"/>
    </source>
</evidence>
<protein>
    <recommendedName>
        <fullName evidence="2">diguanylate cyclase</fullName>
        <ecNumber evidence="2">2.7.7.65</ecNumber>
    </recommendedName>
</protein>
<evidence type="ECO:0000259" key="8">
    <source>
        <dbReference type="PROSITE" id="PS50887"/>
    </source>
</evidence>
<dbReference type="CDD" id="cd12912">
    <property type="entry name" value="PDC2_MCP_like"/>
    <property type="match status" value="1"/>
</dbReference>
<evidence type="ECO:0000256" key="4">
    <source>
        <dbReference type="ARBA" id="ARBA00022692"/>
    </source>
</evidence>
<evidence type="ECO:0000256" key="7">
    <source>
        <dbReference type="ARBA" id="ARBA00034247"/>
    </source>
</evidence>
<dbReference type="RefSeq" id="WP_045397276.1">
    <property type="nucleotide sequence ID" value="NZ_BBLD01000008.1"/>
</dbReference>
<dbReference type="Proteomes" id="UP001156669">
    <property type="component" value="Unassembled WGS sequence"/>
</dbReference>
<dbReference type="Pfam" id="PF00990">
    <property type="entry name" value="GGDEF"/>
    <property type="match status" value="1"/>
</dbReference>
<reference evidence="10" key="1">
    <citation type="journal article" date="2019" name="Int. J. Syst. Evol. Microbiol.">
        <title>The Global Catalogue of Microorganisms (GCM) 10K type strain sequencing project: providing services to taxonomists for standard genome sequencing and annotation.</title>
        <authorList>
            <consortium name="The Broad Institute Genomics Platform"/>
            <consortium name="The Broad Institute Genome Sequencing Center for Infectious Disease"/>
            <person name="Wu L."/>
            <person name="Ma J."/>
        </authorList>
    </citation>
    <scope>NUCLEOTIDE SEQUENCE [LARGE SCALE GENOMIC DNA]</scope>
    <source>
        <strain evidence="10">NBRC 110633</strain>
    </source>
</reference>
<keyword evidence="5" id="KW-1133">Transmembrane helix</keyword>
<dbReference type="EMBL" id="BSOE01000058">
    <property type="protein sequence ID" value="GLR06397.1"/>
    <property type="molecule type" value="Genomic_DNA"/>
</dbReference>
<evidence type="ECO:0000256" key="2">
    <source>
        <dbReference type="ARBA" id="ARBA00012528"/>
    </source>
</evidence>
<sequence length="547" mass="61926">MTICFVLILFAVLYFKERQRIFNVALENSIQVSNLHSDVISQELQRHIASLQTISGHQRVQEGDIDFIVEELKWLKSMSKQSVINTLFVDKDWNLIDHKSRTIKVERTEFIDDVRWQKEGYHISAPHVGLIVKTPIVALGVPVYDEYNNWTGIVGVSISVEYLAQRLSKVKLGNSSYAWISDSSGTVVSHPDTSLILHANIFEGERVGFDGFADIAVQTNWDSVGHGHYYDRRVGEAKIVTFAKIDTLPNWTLFVTTEESDIFLDINELLEDVAITSSVVIVVFMPIVFYLTNSITRPILDLTYDVENAVNNQYSMFSGYDSKDEIGQLSNAFKNTFDEIHQNNRKLEDVVALRTQELNTANQELAYSVNLLNKNNHKLTWLAMHDPLTNLFNRRALITKVHDQIQKARAHSLPLSLILLDLDHFKEVNDTFGHDAGDQVLKHVAEFFAQASGQDTLLARWGGEEFVLVVAESTLAQAKRFAERLMEDLKREDFYPVPNITFSAGVASLVSDESFDELVARADKALYAAKQQGRQCVLIAEEIGLEV</sequence>
<evidence type="ECO:0000256" key="3">
    <source>
        <dbReference type="ARBA" id="ARBA00022475"/>
    </source>
</evidence>
<dbReference type="NCBIfam" id="TIGR00254">
    <property type="entry name" value="GGDEF"/>
    <property type="match status" value="1"/>
</dbReference>
<comment type="subcellular location">
    <subcellularLocation>
        <location evidence="1">Cell membrane</location>
        <topology evidence="1">Multi-pass membrane protein</topology>
    </subcellularLocation>
</comment>
<keyword evidence="3" id="KW-1003">Cell membrane</keyword>
<dbReference type="PANTHER" id="PTHR45138:SF9">
    <property type="entry name" value="DIGUANYLATE CYCLASE DGCM-RELATED"/>
    <property type="match status" value="1"/>
</dbReference>
<dbReference type="InterPro" id="IPR033479">
    <property type="entry name" value="dCache_1"/>
</dbReference>
<dbReference type="InterPro" id="IPR043128">
    <property type="entry name" value="Rev_trsase/Diguanyl_cyclase"/>
</dbReference>
<dbReference type="CDD" id="cd01949">
    <property type="entry name" value="GGDEF"/>
    <property type="match status" value="1"/>
</dbReference>
<dbReference type="Gene3D" id="3.30.450.20">
    <property type="entry name" value="PAS domain"/>
    <property type="match status" value="1"/>
</dbReference>
<dbReference type="SUPFAM" id="SSF55073">
    <property type="entry name" value="Nucleotide cyclase"/>
    <property type="match status" value="1"/>
</dbReference>
<keyword evidence="10" id="KW-1185">Reference proteome</keyword>
<dbReference type="PANTHER" id="PTHR45138">
    <property type="entry name" value="REGULATORY COMPONENTS OF SENSORY TRANSDUCTION SYSTEM"/>
    <property type="match status" value="1"/>
</dbReference>
<dbReference type="Gene3D" id="3.30.70.270">
    <property type="match status" value="1"/>
</dbReference>
<evidence type="ECO:0000256" key="6">
    <source>
        <dbReference type="ARBA" id="ARBA00023136"/>
    </source>
</evidence>
<evidence type="ECO:0000313" key="10">
    <source>
        <dbReference type="Proteomes" id="UP001156669"/>
    </source>
</evidence>